<dbReference type="Gene3D" id="3.40.20.10">
    <property type="entry name" value="Severin"/>
    <property type="match status" value="2"/>
</dbReference>
<comment type="similarity">
    <text evidence="2">Belongs to the actin-binding proteins ADF family. Twinfilin subfamily.</text>
</comment>
<evidence type="ECO:0000256" key="6">
    <source>
        <dbReference type="ARBA" id="ARBA00023212"/>
    </source>
</evidence>
<dbReference type="CDD" id="cd11285">
    <property type="entry name" value="ADF_Twf-N_like"/>
    <property type="match status" value="1"/>
</dbReference>
<dbReference type="PANTHER" id="PTHR13759:SF1">
    <property type="entry name" value="TWINFILIN"/>
    <property type="match status" value="1"/>
</dbReference>
<dbReference type="SMART" id="SM00102">
    <property type="entry name" value="ADF"/>
    <property type="match status" value="2"/>
</dbReference>
<dbReference type="InParanoid" id="A0A165E2K2"/>
<feature type="region of interest" description="Disordered" evidence="8">
    <location>
        <begin position="167"/>
        <end position="187"/>
    </location>
</feature>
<keyword evidence="6" id="KW-0206">Cytoskeleton</keyword>
<evidence type="ECO:0000256" key="5">
    <source>
        <dbReference type="ARBA" id="ARBA00023203"/>
    </source>
</evidence>
<dbReference type="GO" id="GO:0051015">
    <property type="term" value="F:actin filament binding"/>
    <property type="evidence" value="ECO:0007669"/>
    <property type="project" value="TreeGrafter"/>
</dbReference>
<evidence type="ECO:0000259" key="9">
    <source>
        <dbReference type="PROSITE" id="PS51263"/>
    </source>
</evidence>
<feature type="domain" description="ADF-H" evidence="9">
    <location>
        <begin position="7"/>
        <end position="136"/>
    </location>
</feature>
<evidence type="ECO:0000256" key="3">
    <source>
        <dbReference type="ARBA" id="ARBA00022490"/>
    </source>
</evidence>
<feature type="compositionally biased region" description="Basic and acidic residues" evidence="8">
    <location>
        <begin position="167"/>
        <end position="176"/>
    </location>
</feature>
<dbReference type="AlphaFoldDB" id="A0A165E2K2"/>
<dbReference type="EMBL" id="KV424024">
    <property type="protein sequence ID" value="KZT53974.1"/>
    <property type="molecule type" value="Genomic_DNA"/>
</dbReference>
<evidence type="ECO:0000313" key="11">
    <source>
        <dbReference type="Proteomes" id="UP000076842"/>
    </source>
</evidence>
<dbReference type="GO" id="GO:0005884">
    <property type="term" value="C:actin filament"/>
    <property type="evidence" value="ECO:0007669"/>
    <property type="project" value="TreeGrafter"/>
</dbReference>
<evidence type="ECO:0000256" key="4">
    <source>
        <dbReference type="ARBA" id="ARBA00022737"/>
    </source>
</evidence>
<dbReference type="SUPFAM" id="SSF55753">
    <property type="entry name" value="Actin depolymerizing proteins"/>
    <property type="match status" value="2"/>
</dbReference>
<dbReference type="InterPro" id="IPR002108">
    <property type="entry name" value="ADF-H"/>
</dbReference>
<comment type="subcellular location">
    <subcellularLocation>
        <location evidence="1">Cytoplasm</location>
        <location evidence="1">Cytoskeleton</location>
    </subcellularLocation>
</comment>
<dbReference type="FunCoup" id="A0A165E2K2">
    <property type="interactions" value="177"/>
</dbReference>
<dbReference type="STRING" id="1353952.A0A165E2K2"/>
<proteinExistence type="inferred from homology"/>
<protein>
    <submittedName>
        <fullName evidence="10">Actin depolymerizing protein</fullName>
    </submittedName>
</protein>
<evidence type="ECO:0000313" key="10">
    <source>
        <dbReference type="EMBL" id="KZT53974.1"/>
    </source>
</evidence>
<dbReference type="Proteomes" id="UP000076842">
    <property type="component" value="Unassembled WGS sequence"/>
</dbReference>
<dbReference type="GO" id="GO:0051016">
    <property type="term" value="P:barbed-end actin filament capping"/>
    <property type="evidence" value="ECO:0007669"/>
    <property type="project" value="TreeGrafter"/>
</dbReference>
<keyword evidence="3" id="KW-0963">Cytoplasm</keyword>
<organism evidence="10 11">
    <name type="scientific">Calocera cornea HHB12733</name>
    <dbReference type="NCBI Taxonomy" id="1353952"/>
    <lineage>
        <taxon>Eukaryota</taxon>
        <taxon>Fungi</taxon>
        <taxon>Dikarya</taxon>
        <taxon>Basidiomycota</taxon>
        <taxon>Agaricomycotina</taxon>
        <taxon>Dacrymycetes</taxon>
        <taxon>Dacrymycetales</taxon>
        <taxon>Dacrymycetaceae</taxon>
        <taxon>Calocera</taxon>
    </lineage>
</organism>
<name>A0A165E2K2_9BASI</name>
<gene>
    <name evidence="10" type="ORF">CALCODRAFT_500428</name>
</gene>
<keyword evidence="5" id="KW-0009">Actin-binding</keyword>
<dbReference type="GO" id="GO:0005737">
    <property type="term" value="C:cytoplasm"/>
    <property type="evidence" value="ECO:0007669"/>
    <property type="project" value="TreeGrafter"/>
</dbReference>
<dbReference type="GO" id="GO:0030042">
    <property type="term" value="P:actin filament depolymerization"/>
    <property type="evidence" value="ECO:0007669"/>
    <property type="project" value="TreeGrafter"/>
</dbReference>
<dbReference type="PANTHER" id="PTHR13759">
    <property type="entry name" value="TWINFILIN"/>
    <property type="match status" value="1"/>
</dbReference>
<reference evidence="10 11" key="1">
    <citation type="journal article" date="2016" name="Mol. Biol. Evol.">
        <title>Comparative Genomics of Early-Diverging Mushroom-Forming Fungi Provides Insights into the Origins of Lignocellulose Decay Capabilities.</title>
        <authorList>
            <person name="Nagy L.G."/>
            <person name="Riley R."/>
            <person name="Tritt A."/>
            <person name="Adam C."/>
            <person name="Daum C."/>
            <person name="Floudas D."/>
            <person name="Sun H."/>
            <person name="Yadav J.S."/>
            <person name="Pangilinan J."/>
            <person name="Larsson K.H."/>
            <person name="Matsuura K."/>
            <person name="Barry K."/>
            <person name="Labutti K."/>
            <person name="Kuo R."/>
            <person name="Ohm R.A."/>
            <person name="Bhattacharya S.S."/>
            <person name="Shirouzu T."/>
            <person name="Yoshinaga Y."/>
            <person name="Martin F.M."/>
            <person name="Grigoriev I.V."/>
            <person name="Hibbett D.S."/>
        </authorList>
    </citation>
    <scope>NUCLEOTIDE SEQUENCE [LARGE SCALE GENOMIC DNA]</scope>
    <source>
        <strain evidence="10 11">HHB12733</strain>
    </source>
</reference>
<feature type="region of interest" description="Disordered" evidence="8">
    <location>
        <begin position="129"/>
        <end position="153"/>
    </location>
</feature>
<evidence type="ECO:0000256" key="7">
    <source>
        <dbReference type="ARBA" id="ARBA00038532"/>
    </source>
</evidence>
<dbReference type="InterPro" id="IPR029006">
    <property type="entry name" value="ADF-H/Gelsolin-like_dom_sf"/>
</dbReference>
<comment type="subunit">
    <text evidence="7">Interacts with G-actin; ADP-actin form.</text>
</comment>
<evidence type="ECO:0000256" key="8">
    <source>
        <dbReference type="SAM" id="MobiDB-lite"/>
    </source>
</evidence>
<keyword evidence="4" id="KW-0677">Repeat</keyword>
<dbReference type="GO" id="GO:0003785">
    <property type="term" value="F:actin monomer binding"/>
    <property type="evidence" value="ECO:0007669"/>
    <property type="project" value="TreeGrafter"/>
</dbReference>
<dbReference type="InterPro" id="IPR028458">
    <property type="entry name" value="Twinfilin"/>
</dbReference>
<dbReference type="Pfam" id="PF00241">
    <property type="entry name" value="Cofilin_ADF"/>
    <property type="match status" value="2"/>
</dbReference>
<evidence type="ECO:0000256" key="2">
    <source>
        <dbReference type="ARBA" id="ARBA00009557"/>
    </source>
</evidence>
<evidence type="ECO:0000256" key="1">
    <source>
        <dbReference type="ARBA" id="ARBA00004245"/>
    </source>
</evidence>
<sequence length="355" mass="37548">MSGVTSGITVSEELSNEWKQANQLNKIRVIKVSIDKETLVVSKTLPLISTLSNDIQAIHEVVDADTPAYLLVQQDAKGKWILVSYVPDTASVRGKMLYASTRSALTRELGAASFVGSAFVSTPSEIAASVSPGTASTGGGPARAATSPGLIPLSSGETELAEIRAAEARERARDNAPRSQLHRSSMDFEPEAEAAIAQLREGEGKLVVLGVKTGKEKDVIVLKHSAVVPAGEGLTNALPKGEPSYVFYTLSAGGKQSILFIYVCPNESSIKDKMVHSSSRWNIILKAEELDAKPARRLETADLSELTHDYLITELYPDGASAGQGTAVADAATPSAPSAARGFARPTRPGRRAVP</sequence>
<dbReference type="PROSITE" id="PS51263">
    <property type="entry name" value="ADF_H"/>
    <property type="match status" value="2"/>
</dbReference>
<dbReference type="OrthoDB" id="10006997at2759"/>
<feature type="domain" description="ADF-H" evidence="9">
    <location>
        <begin position="183"/>
        <end position="316"/>
    </location>
</feature>
<accession>A0A165E2K2</accession>
<keyword evidence="11" id="KW-1185">Reference proteome</keyword>
<feature type="compositionally biased region" description="Low complexity" evidence="8">
    <location>
        <begin position="326"/>
        <end position="340"/>
    </location>
</feature>
<feature type="region of interest" description="Disordered" evidence="8">
    <location>
        <begin position="324"/>
        <end position="355"/>
    </location>
</feature>